<dbReference type="AlphaFoldDB" id="A0A844HTW6"/>
<protein>
    <recommendedName>
        <fullName evidence="2">Methyltransferase domain-containing protein</fullName>
    </recommendedName>
</protein>
<name>A0A844HTW6_9RHOB</name>
<dbReference type="Pfam" id="PF13649">
    <property type="entry name" value="Methyltransf_25"/>
    <property type="match status" value="1"/>
</dbReference>
<proteinExistence type="predicted"/>
<dbReference type="OrthoDB" id="116799at2"/>
<feature type="domain" description="Methyltransferase" evidence="2">
    <location>
        <begin position="42"/>
        <end position="132"/>
    </location>
</feature>
<accession>A0A844HTW6</accession>
<evidence type="ECO:0000313" key="4">
    <source>
        <dbReference type="Proteomes" id="UP000449846"/>
    </source>
</evidence>
<sequence length="202" mass="22866">MNFQIRHGHSGHFTKDQNDLTGNIAPSRALIDRLTRRHYSSVLELGCSPVTAHAELARRADRFLALDDDAAHVAAAQTRLICRPQARVRQTSVPRNWPRREFDLIVISEMIARLNLFEQRELARRCAESLSDCGELVLLCDLEDSASVVQRIAAIEEFRRAFGRLRQLEINRHTHAGSVLHLTILARGPVSLRACPEFSERA</sequence>
<feature type="region of interest" description="Disordered" evidence="1">
    <location>
        <begin position="1"/>
        <end position="20"/>
    </location>
</feature>
<comment type="caution">
    <text evidence="3">The sequence shown here is derived from an EMBL/GenBank/DDBJ whole genome shotgun (WGS) entry which is preliminary data.</text>
</comment>
<dbReference type="EMBL" id="WMIG01000019">
    <property type="protein sequence ID" value="MTH61685.1"/>
    <property type="molecule type" value="Genomic_DNA"/>
</dbReference>
<feature type="compositionally biased region" description="Basic residues" evidence="1">
    <location>
        <begin position="1"/>
        <end position="12"/>
    </location>
</feature>
<evidence type="ECO:0000256" key="1">
    <source>
        <dbReference type="SAM" id="MobiDB-lite"/>
    </source>
</evidence>
<evidence type="ECO:0000259" key="2">
    <source>
        <dbReference type="Pfam" id="PF13649"/>
    </source>
</evidence>
<dbReference type="Proteomes" id="UP000449846">
    <property type="component" value="Unassembled WGS sequence"/>
</dbReference>
<dbReference type="InterPro" id="IPR041698">
    <property type="entry name" value="Methyltransf_25"/>
</dbReference>
<gene>
    <name evidence="3" type="ORF">GL300_20950</name>
</gene>
<organism evidence="3 4">
    <name type="scientific">Paracoccus litorisediminis</name>
    <dbReference type="NCBI Taxonomy" id="2006130"/>
    <lineage>
        <taxon>Bacteria</taxon>
        <taxon>Pseudomonadati</taxon>
        <taxon>Pseudomonadota</taxon>
        <taxon>Alphaproteobacteria</taxon>
        <taxon>Rhodobacterales</taxon>
        <taxon>Paracoccaceae</taxon>
        <taxon>Paracoccus</taxon>
    </lineage>
</organism>
<dbReference type="Gene3D" id="3.40.50.150">
    <property type="entry name" value="Vaccinia Virus protein VP39"/>
    <property type="match status" value="1"/>
</dbReference>
<dbReference type="InterPro" id="IPR029063">
    <property type="entry name" value="SAM-dependent_MTases_sf"/>
</dbReference>
<evidence type="ECO:0000313" key="3">
    <source>
        <dbReference type="EMBL" id="MTH61685.1"/>
    </source>
</evidence>
<dbReference type="SUPFAM" id="SSF53335">
    <property type="entry name" value="S-adenosyl-L-methionine-dependent methyltransferases"/>
    <property type="match status" value="1"/>
</dbReference>
<reference evidence="3 4" key="1">
    <citation type="submission" date="2019-11" db="EMBL/GenBank/DDBJ databases">
        <authorList>
            <person name="Dong K."/>
        </authorList>
    </citation>
    <scope>NUCLEOTIDE SEQUENCE [LARGE SCALE GENOMIC DNA]</scope>
    <source>
        <strain evidence="3 4">NBRC 112902</strain>
    </source>
</reference>
<keyword evidence="4" id="KW-1185">Reference proteome</keyword>